<feature type="compositionally biased region" description="Low complexity" evidence="1">
    <location>
        <begin position="280"/>
        <end position="323"/>
    </location>
</feature>
<dbReference type="SUPFAM" id="SSF47954">
    <property type="entry name" value="Cyclin-like"/>
    <property type="match status" value="1"/>
</dbReference>
<protein>
    <recommendedName>
        <fullName evidence="2">Cyclin-like domain-containing protein</fullName>
    </recommendedName>
</protein>
<proteinExistence type="predicted"/>
<dbReference type="InterPro" id="IPR013763">
    <property type="entry name" value="Cyclin-like_dom"/>
</dbReference>
<sequence>MNSFQQHSSYNSSSRGSNNSNSSNHFHHHQHHNNSHHFHHQQISTQFTGNQQPVTFLSILNEGKIQLGEVSNSWGQNGDWVLRALVMSINQLLSINDQYPNNHSQFLPEHMKLPMITIEGYIARIIKYSPCSKECFIIILMYIDRLIQKRNFIVNSYNIHRILITCVLVAAKYLDDIFYNNQFYSQVGGVSVKEINTMEIDLLKLLSFDVSARVNEYTVYFEHFKSYCEKLQLTLNFQPNTKGLPEPIPLELHMTTTSNKNNNLSPNNKEKEKEKDKETNTNSNISNNNLIISSNNNKSNVNNNNPNDNNNSVNNNTTNNSDNSNDDKIKNNNTNNNNNNNNQYHHPLPFRFPPVQPNMVA</sequence>
<dbReference type="InterPro" id="IPR013922">
    <property type="entry name" value="Cyclin_PHO80-like"/>
</dbReference>
<dbReference type="GeneID" id="10511161"/>
<dbReference type="OrthoDB" id="18379at2759"/>
<dbReference type="FunCoup" id="F1A636">
    <property type="interactions" value="470"/>
</dbReference>
<dbReference type="eggNOG" id="KOG1674">
    <property type="taxonomic scope" value="Eukaryota"/>
</dbReference>
<dbReference type="RefSeq" id="XP_003295130.1">
    <property type="nucleotide sequence ID" value="XM_003295082.1"/>
</dbReference>
<evidence type="ECO:0000256" key="1">
    <source>
        <dbReference type="SAM" id="MobiDB-lite"/>
    </source>
</evidence>
<evidence type="ECO:0000313" key="4">
    <source>
        <dbReference type="Proteomes" id="UP000001064"/>
    </source>
</evidence>
<dbReference type="EMBL" id="GL871672">
    <property type="protein sequence ID" value="EGC28342.1"/>
    <property type="molecule type" value="Genomic_DNA"/>
</dbReference>
<dbReference type="PANTHER" id="PTHR15615">
    <property type="match status" value="1"/>
</dbReference>
<feature type="compositionally biased region" description="Basic and acidic residues" evidence="1">
    <location>
        <begin position="268"/>
        <end position="279"/>
    </location>
</feature>
<dbReference type="GO" id="GO:0019901">
    <property type="term" value="F:protein kinase binding"/>
    <property type="evidence" value="ECO:0007669"/>
    <property type="project" value="InterPro"/>
</dbReference>
<dbReference type="STRING" id="5786.F1A636"/>
<dbReference type="GO" id="GO:0005634">
    <property type="term" value="C:nucleus"/>
    <property type="evidence" value="ECO:0000318"/>
    <property type="project" value="GO_Central"/>
</dbReference>
<dbReference type="OMA" id="RMIHLIG"/>
<dbReference type="GO" id="GO:0016538">
    <property type="term" value="F:cyclin-dependent protein serine/threonine kinase regulator activity"/>
    <property type="evidence" value="ECO:0000318"/>
    <property type="project" value="GO_Central"/>
</dbReference>
<feature type="region of interest" description="Disordered" evidence="1">
    <location>
        <begin position="1"/>
        <end position="44"/>
    </location>
</feature>
<evidence type="ECO:0000313" key="3">
    <source>
        <dbReference type="EMBL" id="EGC28342.1"/>
    </source>
</evidence>
<organism evidence="3 4">
    <name type="scientific">Dictyostelium purpureum</name>
    <name type="common">Slime mold</name>
    <dbReference type="NCBI Taxonomy" id="5786"/>
    <lineage>
        <taxon>Eukaryota</taxon>
        <taxon>Amoebozoa</taxon>
        <taxon>Evosea</taxon>
        <taxon>Eumycetozoa</taxon>
        <taxon>Dictyostelia</taxon>
        <taxon>Dictyosteliales</taxon>
        <taxon>Dictyosteliaceae</taxon>
        <taxon>Dictyostelium</taxon>
    </lineage>
</organism>
<dbReference type="GO" id="GO:0000307">
    <property type="term" value="C:cyclin-dependent protein kinase holoenzyme complex"/>
    <property type="evidence" value="ECO:0000318"/>
    <property type="project" value="GO_Central"/>
</dbReference>
<dbReference type="VEuPathDB" id="AmoebaDB:DICPUDRAFT_93345"/>
<gene>
    <name evidence="3" type="ORF">DICPUDRAFT_93345</name>
</gene>
<name>F1A636_DICPU</name>
<accession>F1A636</accession>
<dbReference type="KEGG" id="dpp:DICPUDRAFT_93345"/>
<feature type="domain" description="Cyclin-like" evidence="2">
    <location>
        <begin position="120"/>
        <end position="204"/>
    </location>
</feature>
<evidence type="ECO:0000259" key="2">
    <source>
        <dbReference type="SMART" id="SM00385"/>
    </source>
</evidence>
<dbReference type="SMART" id="SM00385">
    <property type="entry name" value="CYCLIN"/>
    <property type="match status" value="1"/>
</dbReference>
<feature type="region of interest" description="Disordered" evidence="1">
    <location>
        <begin position="256"/>
        <end position="361"/>
    </location>
</feature>
<dbReference type="Proteomes" id="UP000001064">
    <property type="component" value="Unassembled WGS sequence"/>
</dbReference>
<dbReference type="InterPro" id="IPR036915">
    <property type="entry name" value="Cyclin-like_sf"/>
</dbReference>
<feature type="compositionally biased region" description="Low complexity" evidence="1">
    <location>
        <begin position="1"/>
        <end position="24"/>
    </location>
</feature>
<feature type="compositionally biased region" description="Low complexity" evidence="1">
    <location>
        <begin position="256"/>
        <end position="267"/>
    </location>
</feature>
<reference evidence="4" key="1">
    <citation type="journal article" date="2011" name="Genome Biol.">
        <title>Comparative genomics of the social amoebae Dictyostelium discoideum and Dictyostelium purpureum.</title>
        <authorList>
            <consortium name="US DOE Joint Genome Institute (JGI-PGF)"/>
            <person name="Sucgang R."/>
            <person name="Kuo A."/>
            <person name="Tian X."/>
            <person name="Salerno W."/>
            <person name="Parikh A."/>
            <person name="Feasley C.L."/>
            <person name="Dalin E."/>
            <person name="Tu H."/>
            <person name="Huang E."/>
            <person name="Barry K."/>
            <person name="Lindquist E."/>
            <person name="Shapiro H."/>
            <person name="Bruce D."/>
            <person name="Schmutz J."/>
            <person name="Salamov A."/>
            <person name="Fey P."/>
            <person name="Gaudet P."/>
            <person name="Anjard C."/>
            <person name="Babu M.M."/>
            <person name="Basu S."/>
            <person name="Bushmanova Y."/>
            <person name="van der Wel H."/>
            <person name="Katoh-Kurasawa M."/>
            <person name="Dinh C."/>
            <person name="Coutinho P.M."/>
            <person name="Saito T."/>
            <person name="Elias M."/>
            <person name="Schaap P."/>
            <person name="Kay R.R."/>
            <person name="Henrissat B."/>
            <person name="Eichinger L."/>
            <person name="Rivero F."/>
            <person name="Putnam N.H."/>
            <person name="West C.M."/>
            <person name="Loomis W.F."/>
            <person name="Chisholm R.L."/>
            <person name="Shaulsky G."/>
            <person name="Strassmann J.E."/>
            <person name="Queller D.C."/>
            <person name="Kuspa A."/>
            <person name="Grigoriev I.V."/>
        </authorList>
    </citation>
    <scope>NUCLEOTIDE SEQUENCE [LARGE SCALE GENOMIC DNA]</scope>
    <source>
        <strain evidence="4">QSDP1</strain>
    </source>
</reference>
<dbReference type="CDD" id="cd20558">
    <property type="entry name" value="CYCLIN_ScPCL7-like"/>
    <property type="match status" value="1"/>
</dbReference>
<dbReference type="Gene3D" id="1.10.472.10">
    <property type="entry name" value="Cyclin-like"/>
    <property type="match status" value="1"/>
</dbReference>
<dbReference type="Pfam" id="PF08613">
    <property type="entry name" value="Cyclin"/>
    <property type="match status" value="1"/>
</dbReference>
<feature type="compositionally biased region" description="Basic residues" evidence="1">
    <location>
        <begin position="25"/>
        <end position="40"/>
    </location>
</feature>
<dbReference type="AlphaFoldDB" id="F1A636"/>
<dbReference type="PANTHER" id="PTHR15615:SF69">
    <property type="entry name" value="CYCLIN-LIKE DOMAIN-CONTAINING PROTEIN"/>
    <property type="match status" value="1"/>
</dbReference>
<feature type="compositionally biased region" description="Low complexity" evidence="1">
    <location>
        <begin position="331"/>
        <end position="342"/>
    </location>
</feature>
<feature type="compositionally biased region" description="Pro residues" evidence="1">
    <location>
        <begin position="350"/>
        <end position="361"/>
    </location>
</feature>
<keyword evidence="4" id="KW-1185">Reference proteome</keyword>
<dbReference type="InParanoid" id="F1A636"/>